<dbReference type="AlphaFoldDB" id="A0A9X3F9K9"/>
<gene>
    <name evidence="1" type="ORF">OU798_22465</name>
</gene>
<accession>A0A9X3F9K9</accession>
<protein>
    <submittedName>
        <fullName evidence="1">Uncharacterized protein</fullName>
    </submittedName>
</protein>
<keyword evidence="2" id="KW-1185">Reference proteome</keyword>
<evidence type="ECO:0000313" key="2">
    <source>
        <dbReference type="Proteomes" id="UP001145087"/>
    </source>
</evidence>
<dbReference type="Proteomes" id="UP001145087">
    <property type="component" value="Unassembled WGS sequence"/>
</dbReference>
<organism evidence="1 2">
    <name type="scientific">Draconibacterium aestuarii</name>
    <dbReference type="NCBI Taxonomy" id="2998507"/>
    <lineage>
        <taxon>Bacteria</taxon>
        <taxon>Pseudomonadati</taxon>
        <taxon>Bacteroidota</taxon>
        <taxon>Bacteroidia</taxon>
        <taxon>Marinilabiliales</taxon>
        <taxon>Prolixibacteraceae</taxon>
        <taxon>Draconibacterium</taxon>
    </lineage>
</organism>
<evidence type="ECO:0000313" key="1">
    <source>
        <dbReference type="EMBL" id="MCY1723129.1"/>
    </source>
</evidence>
<sequence length="135" mass="15730">MQTIIENREIHTNEYSGKISFGNRDAAEDLRIVDYMKLTENGESVITLYSQQFFNNQIKVRLKGEKISLILTEFVDARRSAQAVFNTWEVLNKHSYTRIHNISIMLPGDNFYILRNYEVADDLLLKIVLSPMLDN</sequence>
<reference evidence="1" key="1">
    <citation type="submission" date="2022-11" db="EMBL/GenBank/DDBJ databases">
        <title>Marilongibacter aestuarii gen. nov., sp. nov., isolated from tidal flat sediment.</title>
        <authorList>
            <person name="Jiayan W."/>
        </authorList>
    </citation>
    <scope>NUCLEOTIDE SEQUENCE</scope>
    <source>
        <strain evidence="1">Z1-6</strain>
    </source>
</reference>
<proteinExistence type="predicted"/>
<comment type="caution">
    <text evidence="1">The sequence shown here is derived from an EMBL/GenBank/DDBJ whole genome shotgun (WGS) entry which is preliminary data.</text>
</comment>
<dbReference type="RefSeq" id="WP_343335455.1">
    <property type="nucleotide sequence ID" value="NZ_JAPOHD010000066.1"/>
</dbReference>
<dbReference type="EMBL" id="JAPOHD010000066">
    <property type="protein sequence ID" value="MCY1723129.1"/>
    <property type="molecule type" value="Genomic_DNA"/>
</dbReference>
<name>A0A9X3F9K9_9BACT</name>